<dbReference type="EMBL" id="HBUE01261637">
    <property type="protein sequence ID" value="CAG6559396.1"/>
    <property type="molecule type" value="Transcribed_RNA"/>
</dbReference>
<dbReference type="EMBL" id="HBUE01156531">
    <property type="protein sequence ID" value="CAG6508049.1"/>
    <property type="molecule type" value="Transcribed_RNA"/>
</dbReference>
<dbReference type="EMBL" id="HBUE01156530">
    <property type="protein sequence ID" value="CAG6508048.1"/>
    <property type="molecule type" value="Transcribed_RNA"/>
</dbReference>
<dbReference type="EMBL" id="HBUE01156528">
    <property type="protein sequence ID" value="CAG6508046.1"/>
    <property type="molecule type" value="Transcribed_RNA"/>
</dbReference>
<dbReference type="EMBL" id="HBUE01261638">
    <property type="protein sequence ID" value="CAG6559397.1"/>
    <property type="molecule type" value="Transcribed_RNA"/>
</dbReference>
<reference evidence="1" key="1">
    <citation type="submission" date="2021-05" db="EMBL/GenBank/DDBJ databases">
        <authorList>
            <person name="Alioto T."/>
            <person name="Alioto T."/>
            <person name="Gomez Garrido J."/>
        </authorList>
    </citation>
    <scope>NUCLEOTIDE SEQUENCE</scope>
</reference>
<dbReference type="EMBL" id="HBUE01261634">
    <property type="protein sequence ID" value="CAG6559393.1"/>
    <property type="molecule type" value="Transcribed_RNA"/>
</dbReference>
<organism evidence="1">
    <name type="scientific">Culex pipiens</name>
    <name type="common">House mosquito</name>
    <dbReference type="NCBI Taxonomy" id="7175"/>
    <lineage>
        <taxon>Eukaryota</taxon>
        <taxon>Metazoa</taxon>
        <taxon>Ecdysozoa</taxon>
        <taxon>Arthropoda</taxon>
        <taxon>Hexapoda</taxon>
        <taxon>Insecta</taxon>
        <taxon>Pterygota</taxon>
        <taxon>Neoptera</taxon>
        <taxon>Endopterygota</taxon>
        <taxon>Diptera</taxon>
        <taxon>Nematocera</taxon>
        <taxon>Culicoidea</taxon>
        <taxon>Culicidae</taxon>
        <taxon>Culicinae</taxon>
        <taxon>Culicini</taxon>
        <taxon>Culex</taxon>
        <taxon>Culex</taxon>
    </lineage>
</organism>
<dbReference type="AlphaFoldDB" id="A0A8D8IW41"/>
<sequence>MRSYLENDGYTCCRLVDTIFYFFSTIMCFFCRNYKERETYEATQTETTSFSMCVGVYFGTNGYLHFFTFNHTSKRKCVCVQLELTTKCTNFKLKQTFEFFHKVFFFLA</sequence>
<protein>
    <submittedName>
        <fullName evidence="1">(northern house mosquito) hypothetical protein</fullName>
    </submittedName>
</protein>
<proteinExistence type="predicted"/>
<dbReference type="EMBL" id="HBUE01156529">
    <property type="protein sequence ID" value="CAG6508047.1"/>
    <property type="molecule type" value="Transcribed_RNA"/>
</dbReference>
<name>A0A8D8IW41_CULPI</name>
<dbReference type="EMBL" id="HBUE01261635">
    <property type="protein sequence ID" value="CAG6559394.1"/>
    <property type="molecule type" value="Transcribed_RNA"/>
</dbReference>
<evidence type="ECO:0000313" key="1">
    <source>
        <dbReference type="EMBL" id="CAG6559397.1"/>
    </source>
</evidence>
<accession>A0A8D8IW41</accession>
<dbReference type="EMBL" id="HBUE01156527">
    <property type="protein sequence ID" value="CAG6508045.1"/>
    <property type="molecule type" value="Transcribed_RNA"/>
</dbReference>
<dbReference type="EMBL" id="HBUE01261639">
    <property type="protein sequence ID" value="CAG6559398.1"/>
    <property type="molecule type" value="Transcribed_RNA"/>
</dbReference>
<dbReference type="EMBL" id="HBUE01261636">
    <property type="protein sequence ID" value="CAG6559395.1"/>
    <property type="molecule type" value="Transcribed_RNA"/>
</dbReference>
<dbReference type="EMBL" id="HBUE01156532">
    <property type="protein sequence ID" value="CAG6508050.1"/>
    <property type="molecule type" value="Transcribed_RNA"/>
</dbReference>